<keyword evidence="1" id="KW-0805">Transcription regulation</keyword>
<gene>
    <name evidence="5" type="ORF">SAMN05216360_105285</name>
</gene>
<proteinExistence type="predicted"/>
<keyword evidence="2 5" id="KW-0238">DNA-binding</keyword>
<protein>
    <submittedName>
        <fullName evidence="5">AraC-type DNA-binding protein</fullName>
    </submittedName>
</protein>
<dbReference type="InterPro" id="IPR032783">
    <property type="entry name" value="AraC_lig"/>
</dbReference>
<keyword evidence="6" id="KW-1185">Reference proteome</keyword>
<dbReference type="SUPFAM" id="SSF51182">
    <property type="entry name" value="RmlC-like cupins"/>
    <property type="match status" value="1"/>
</dbReference>
<dbReference type="SUPFAM" id="SSF46689">
    <property type="entry name" value="Homeodomain-like"/>
    <property type="match status" value="2"/>
</dbReference>
<dbReference type="InterPro" id="IPR018062">
    <property type="entry name" value="HTH_AraC-typ_CS"/>
</dbReference>
<evidence type="ECO:0000256" key="2">
    <source>
        <dbReference type="ARBA" id="ARBA00023125"/>
    </source>
</evidence>
<name>A0A1G9YED9_9HYPH</name>
<dbReference type="Pfam" id="PF12852">
    <property type="entry name" value="Cupin_6"/>
    <property type="match status" value="1"/>
</dbReference>
<dbReference type="PRINTS" id="PR00032">
    <property type="entry name" value="HTHARAC"/>
</dbReference>
<evidence type="ECO:0000313" key="5">
    <source>
        <dbReference type="EMBL" id="SDN07440.1"/>
    </source>
</evidence>
<dbReference type="Proteomes" id="UP000198704">
    <property type="component" value="Unassembled WGS sequence"/>
</dbReference>
<dbReference type="InterPro" id="IPR011051">
    <property type="entry name" value="RmlC_Cupin_sf"/>
</dbReference>
<evidence type="ECO:0000256" key="1">
    <source>
        <dbReference type="ARBA" id="ARBA00023015"/>
    </source>
</evidence>
<dbReference type="OrthoDB" id="9802263at2"/>
<feature type="domain" description="HTH araC/xylS-type" evidence="4">
    <location>
        <begin position="206"/>
        <end position="304"/>
    </location>
</feature>
<dbReference type="PANTHER" id="PTHR46796">
    <property type="entry name" value="HTH-TYPE TRANSCRIPTIONAL ACTIVATOR RHAS-RELATED"/>
    <property type="match status" value="1"/>
</dbReference>
<dbReference type="InterPro" id="IPR050204">
    <property type="entry name" value="AraC_XylS_family_regulators"/>
</dbReference>
<dbReference type="InterPro" id="IPR009057">
    <property type="entry name" value="Homeodomain-like_sf"/>
</dbReference>
<dbReference type="AlphaFoldDB" id="A0A1G9YED9"/>
<dbReference type="GO" id="GO:0003700">
    <property type="term" value="F:DNA-binding transcription factor activity"/>
    <property type="evidence" value="ECO:0007669"/>
    <property type="project" value="InterPro"/>
</dbReference>
<evidence type="ECO:0000256" key="3">
    <source>
        <dbReference type="ARBA" id="ARBA00023163"/>
    </source>
</evidence>
<keyword evidence="3" id="KW-0804">Transcription</keyword>
<dbReference type="InterPro" id="IPR018060">
    <property type="entry name" value="HTH_AraC"/>
</dbReference>
<dbReference type="SMART" id="SM00342">
    <property type="entry name" value="HTH_ARAC"/>
    <property type="match status" value="1"/>
</dbReference>
<accession>A0A1G9YED9</accession>
<dbReference type="InterPro" id="IPR020449">
    <property type="entry name" value="Tscrpt_reg_AraC-type_HTH"/>
</dbReference>
<evidence type="ECO:0000259" key="4">
    <source>
        <dbReference type="PROSITE" id="PS01124"/>
    </source>
</evidence>
<dbReference type="PANTHER" id="PTHR46796:SF7">
    <property type="entry name" value="ARAC FAMILY TRANSCRIPTIONAL REGULATOR"/>
    <property type="match status" value="1"/>
</dbReference>
<dbReference type="STRING" id="582672.SAMN05216360_105285"/>
<organism evidence="5 6">
    <name type="scientific">Methylobacterium phyllostachyos</name>
    <dbReference type="NCBI Taxonomy" id="582672"/>
    <lineage>
        <taxon>Bacteria</taxon>
        <taxon>Pseudomonadati</taxon>
        <taxon>Pseudomonadota</taxon>
        <taxon>Alphaproteobacteria</taxon>
        <taxon>Hyphomicrobiales</taxon>
        <taxon>Methylobacteriaceae</taxon>
        <taxon>Methylobacterium</taxon>
    </lineage>
</organism>
<dbReference type="Gene3D" id="1.10.10.60">
    <property type="entry name" value="Homeodomain-like"/>
    <property type="match status" value="2"/>
</dbReference>
<evidence type="ECO:0000313" key="6">
    <source>
        <dbReference type="Proteomes" id="UP000198704"/>
    </source>
</evidence>
<reference evidence="6" key="1">
    <citation type="submission" date="2016-10" db="EMBL/GenBank/DDBJ databases">
        <authorList>
            <person name="Varghese N."/>
            <person name="Submissions S."/>
        </authorList>
    </citation>
    <scope>NUCLEOTIDE SEQUENCE [LARGE SCALE GENOMIC DNA]</scope>
    <source>
        <strain evidence="6">BL47</strain>
    </source>
</reference>
<dbReference type="PROSITE" id="PS00041">
    <property type="entry name" value="HTH_ARAC_FAMILY_1"/>
    <property type="match status" value="1"/>
</dbReference>
<dbReference type="EMBL" id="FNHS01000005">
    <property type="protein sequence ID" value="SDN07440.1"/>
    <property type="molecule type" value="Genomic_DNA"/>
</dbReference>
<dbReference type="GO" id="GO:0043565">
    <property type="term" value="F:sequence-specific DNA binding"/>
    <property type="evidence" value="ECO:0007669"/>
    <property type="project" value="InterPro"/>
</dbReference>
<dbReference type="PROSITE" id="PS01124">
    <property type="entry name" value="HTH_ARAC_FAMILY_2"/>
    <property type="match status" value="1"/>
</dbReference>
<dbReference type="Pfam" id="PF12833">
    <property type="entry name" value="HTH_18"/>
    <property type="match status" value="1"/>
</dbReference>
<sequence length="314" mass="34524">MDLPIDPLSDVLSLLRPRRAVSAGLKAGGAWALQFPGHDGIKFNAVLQGACWVSVDGEAEPHPLRAGDCFLLTRGKPFRLATDRGLLPIPSEAIYDRAVDGIATCNGGGDFFLIGGRFHFDSDQAGLLFDALPAIVHVQDASNQASVLRWSLEQLAGELNRQPLGGALMADHLAQIMLLQVLRLWLASDQARHAGWLRALADPRLARALEALHAEPQRRWRLDALAARAGLSRTVFAERFHETVGLTPFEYLRRWRLHLAADRLRRTQASVAAIAHGVGYESEAAFSTAFRRVFGQSPLHYRMSGSNRATMRSE</sequence>